<dbReference type="Proteomes" id="UP000236291">
    <property type="component" value="Unassembled WGS sequence"/>
</dbReference>
<evidence type="ECO:0000313" key="3">
    <source>
        <dbReference type="Proteomes" id="UP000236291"/>
    </source>
</evidence>
<reference evidence="2 3" key="2">
    <citation type="journal article" date="2017" name="Front. Plant Sci.">
        <title>Gene Classification and Mining of Molecular Markers Useful in Red Clover (Trifolium pratense) Breeding.</title>
        <authorList>
            <person name="Istvanek J."/>
            <person name="Dluhosova J."/>
            <person name="Dluhos P."/>
            <person name="Patkova L."/>
            <person name="Nedelnik J."/>
            <person name="Repkova J."/>
        </authorList>
    </citation>
    <scope>NUCLEOTIDE SEQUENCE [LARGE SCALE GENOMIC DNA]</scope>
    <source>
        <strain evidence="3">cv. Tatra</strain>
        <tissue evidence="2">Young leaves</tissue>
    </source>
</reference>
<name>A0A2K3KTZ2_TRIPR</name>
<protein>
    <submittedName>
        <fullName evidence="2">Uncharacterized protein</fullName>
    </submittedName>
</protein>
<comment type="caution">
    <text evidence="2">The sequence shown here is derived from an EMBL/GenBank/DDBJ whole genome shotgun (WGS) entry which is preliminary data.</text>
</comment>
<organism evidence="2 3">
    <name type="scientific">Trifolium pratense</name>
    <name type="common">Red clover</name>
    <dbReference type="NCBI Taxonomy" id="57577"/>
    <lineage>
        <taxon>Eukaryota</taxon>
        <taxon>Viridiplantae</taxon>
        <taxon>Streptophyta</taxon>
        <taxon>Embryophyta</taxon>
        <taxon>Tracheophyta</taxon>
        <taxon>Spermatophyta</taxon>
        <taxon>Magnoliopsida</taxon>
        <taxon>eudicotyledons</taxon>
        <taxon>Gunneridae</taxon>
        <taxon>Pentapetalae</taxon>
        <taxon>rosids</taxon>
        <taxon>fabids</taxon>
        <taxon>Fabales</taxon>
        <taxon>Fabaceae</taxon>
        <taxon>Papilionoideae</taxon>
        <taxon>50 kb inversion clade</taxon>
        <taxon>NPAAA clade</taxon>
        <taxon>Hologalegina</taxon>
        <taxon>IRL clade</taxon>
        <taxon>Trifolieae</taxon>
        <taxon>Trifolium</taxon>
    </lineage>
</organism>
<evidence type="ECO:0000256" key="1">
    <source>
        <dbReference type="SAM" id="MobiDB-lite"/>
    </source>
</evidence>
<feature type="region of interest" description="Disordered" evidence="1">
    <location>
        <begin position="1"/>
        <end position="31"/>
    </location>
</feature>
<accession>A0A2K3KTZ2</accession>
<sequence>MASHHPNEGLRTIHPYSRTMNKGQEMPPLAK</sequence>
<gene>
    <name evidence="2" type="ORF">L195_g064574</name>
</gene>
<dbReference type="AlphaFoldDB" id="A0A2K3KTZ2"/>
<reference evidence="2 3" key="1">
    <citation type="journal article" date="2014" name="Am. J. Bot.">
        <title>Genome assembly and annotation for red clover (Trifolium pratense; Fabaceae).</title>
        <authorList>
            <person name="Istvanek J."/>
            <person name="Jaros M."/>
            <person name="Krenek A."/>
            <person name="Repkova J."/>
        </authorList>
    </citation>
    <scope>NUCLEOTIDE SEQUENCE [LARGE SCALE GENOMIC DNA]</scope>
    <source>
        <strain evidence="3">cv. Tatra</strain>
        <tissue evidence="2">Young leaves</tissue>
    </source>
</reference>
<dbReference type="EMBL" id="ASHM01256761">
    <property type="protein sequence ID" value="PNX69746.1"/>
    <property type="molecule type" value="Genomic_DNA"/>
</dbReference>
<evidence type="ECO:0000313" key="2">
    <source>
        <dbReference type="EMBL" id="PNX69746.1"/>
    </source>
</evidence>
<proteinExistence type="predicted"/>
<feature type="non-terminal residue" evidence="2">
    <location>
        <position position="31"/>
    </location>
</feature>